<evidence type="ECO:0000313" key="2">
    <source>
        <dbReference type="Proteomes" id="UP001642487"/>
    </source>
</evidence>
<protein>
    <recommendedName>
        <fullName evidence="3">Rhodanese domain-containing protein</fullName>
    </recommendedName>
</protein>
<dbReference type="SUPFAM" id="SSF52821">
    <property type="entry name" value="Rhodanese/Cell cycle control phosphatase"/>
    <property type="match status" value="1"/>
</dbReference>
<dbReference type="InterPro" id="IPR044684">
    <property type="entry name" value="STR17/STR18/HARC1-like"/>
</dbReference>
<name>A0ABP0YJU2_9ROSI</name>
<gene>
    <name evidence="1" type="ORF">CITCOLO1_LOCUS12814</name>
</gene>
<proteinExistence type="predicted"/>
<accession>A0ABP0YJU2</accession>
<sequence>MVSLDSAGVVTIDVETAKKLLDSGYPLLDIRTVEEFRRGHVTTEKIVNIPYQFNSPNVGLKMIGFWRRRRRSSRKMTASSWSLLAVGELQTYVNLFTLSFTYLG</sequence>
<dbReference type="InterPro" id="IPR036873">
    <property type="entry name" value="Rhodanese-like_dom_sf"/>
</dbReference>
<dbReference type="PANTHER" id="PTHR44542:SF12">
    <property type="entry name" value="THIOSULFATE SULFURTRANSFERASE 18"/>
    <property type="match status" value="1"/>
</dbReference>
<dbReference type="Proteomes" id="UP001642487">
    <property type="component" value="Chromosome 4"/>
</dbReference>
<organism evidence="1 2">
    <name type="scientific">Citrullus colocynthis</name>
    <name type="common">colocynth</name>
    <dbReference type="NCBI Taxonomy" id="252529"/>
    <lineage>
        <taxon>Eukaryota</taxon>
        <taxon>Viridiplantae</taxon>
        <taxon>Streptophyta</taxon>
        <taxon>Embryophyta</taxon>
        <taxon>Tracheophyta</taxon>
        <taxon>Spermatophyta</taxon>
        <taxon>Magnoliopsida</taxon>
        <taxon>eudicotyledons</taxon>
        <taxon>Gunneridae</taxon>
        <taxon>Pentapetalae</taxon>
        <taxon>rosids</taxon>
        <taxon>fabids</taxon>
        <taxon>Cucurbitales</taxon>
        <taxon>Cucurbitaceae</taxon>
        <taxon>Benincaseae</taxon>
        <taxon>Citrullus</taxon>
    </lineage>
</organism>
<dbReference type="Gene3D" id="3.40.250.10">
    <property type="entry name" value="Rhodanese-like domain"/>
    <property type="match status" value="1"/>
</dbReference>
<dbReference type="EMBL" id="OZ021738">
    <property type="protein sequence ID" value="CAK9320758.1"/>
    <property type="molecule type" value="Genomic_DNA"/>
</dbReference>
<dbReference type="PANTHER" id="PTHR44542">
    <property type="entry name" value="THIOSULFATE SULFURTRANSFERASE 18"/>
    <property type="match status" value="1"/>
</dbReference>
<reference evidence="1 2" key="1">
    <citation type="submission" date="2024-03" db="EMBL/GenBank/DDBJ databases">
        <authorList>
            <person name="Gkanogiannis A."/>
            <person name="Becerra Lopez-Lavalle L."/>
        </authorList>
    </citation>
    <scope>NUCLEOTIDE SEQUENCE [LARGE SCALE GENOMIC DNA]</scope>
</reference>
<evidence type="ECO:0000313" key="1">
    <source>
        <dbReference type="EMBL" id="CAK9320758.1"/>
    </source>
</evidence>
<evidence type="ECO:0008006" key="3">
    <source>
        <dbReference type="Google" id="ProtNLM"/>
    </source>
</evidence>
<dbReference type="CDD" id="cd00158">
    <property type="entry name" value="RHOD"/>
    <property type="match status" value="1"/>
</dbReference>
<keyword evidence="2" id="KW-1185">Reference proteome</keyword>